<organism evidence="1 2">
    <name type="scientific">Rhodnius prolixus</name>
    <name type="common">Triatomid bug</name>
    <dbReference type="NCBI Taxonomy" id="13249"/>
    <lineage>
        <taxon>Eukaryota</taxon>
        <taxon>Metazoa</taxon>
        <taxon>Ecdysozoa</taxon>
        <taxon>Arthropoda</taxon>
        <taxon>Hexapoda</taxon>
        <taxon>Insecta</taxon>
        <taxon>Pterygota</taxon>
        <taxon>Neoptera</taxon>
        <taxon>Paraneoptera</taxon>
        <taxon>Hemiptera</taxon>
        <taxon>Heteroptera</taxon>
        <taxon>Panheteroptera</taxon>
        <taxon>Cimicomorpha</taxon>
        <taxon>Reduviidae</taxon>
        <taxon>Triatominae</taxon>
        <taxon>Rhodnius</taxon>
    </lineage>
</organism>
<dbReference type="EnsemblMetazoa" id="RPRC002085-RA">
    <property type="protein sequence ID" value="RPRC002085-PA"/>
    <property type="gene ID" value="RPRC002085"/>
</dbReference>
<protein>
    <submittedName>
        <fullName evidence="1">Uncharacterized protein</fullName>
    </submittedName>
</protein>
<dbReference type="HOGENOM" id="CLU_872425_0_0_1"/>
<dbReference type="EMBL" id="ACPB03011086">
    <property type="status" value="NOT_ANNOTATED_CDS"/>
    <property type="molecule type" value="Genomic_DNA"/>
</dbReference>
<accession>T1HDG8</accession>
<evidence type="ECO:0000313" key="2">
    <source>
        <dbReference type="Proteomes" id="UP000015103"/>
    </source>
</evidence>
<reference evidence="1" key="1">
    <citation type="submission" date="2015-05" db="UniProtKB">
        <authorList>
            <consortium name="EnsemblMetazoa"/>
        </authorList>
    </citation>
    <scope>IDENTIFICATION</scope>
</reference>
<dbReference type="VEuPathDB" id="VectorBase:RPRC002085"/>
<keyword evidence="2" id="KW-1185">Reference proteome</keyword>
<name>T1HDG8_RHOPR</name>
<dbReference type="AlphaFoldDB" id="T1HDG8"/>
<proteinExistence type="predicted"/>
<dbReference type="InParanoid" id="T1HDG8"/>
<sequence length="319" mass="37367">MKSHCKYERKHKDVTVNSFVDKTYNASVRQPRENENLTEDFGSIQTNVNLNRKKSRHPKRYKNDNQRFSCQNIALHTNHNISRNNEDNFNKIKYIIGQDYDYNHALLDRLTSNRERKLPPNYKVSYNENFDPTIIYDGPSEIDAYYNTKRHLQHKVNQFEEYPSHFGFFNRKPANPSQMDKRYVHIINMPEDRNNVYNNNLSYSPNFSRHGALNWNQNSSNIRKINEIRLKAVKKVVDSSPVALQMKPEKTMSKIKNKSTLVQTTESLHKTNKLMEDSYSTNVTLRKSQYAAKLLSSDKIKENAGCCLATIETAVCKLF</sequence>
<dbReference type="Proteomes" id="UP000015103">
    <property type="component" value="Unassembled WGS sequence"/>
</dbReference>
<evidence type="ECO:0000313" key="1">
    <source>
        <dbReference type="EnsemblMetazoa" id="RPRC002085-PA"/>
    </source>
</evidence>